<dbReference type="AlphaFoldDB" id="A0A2M4CJH6"/>
<feature type="chain" id="PRO_5014746889" evidence="1">
    <location>
        <begin position="24"/>
        <end position="70"/>
    </location>
</feature>
<organism evidence="2">
    <name type="scientific">Anopheles darlingi</name>
    <name type="common">Mosquito</name>
    <dbReference type="NCBI Taxonomy" id="43151"/>
    <lineage>
        <taxon>Eukaryota</taxon>
        <taxon>Metazoa</taxon>
        <taxon>Ecdysozoa</taxon>
        <taxon>Arthropoda</taxon>
        <taxon>Hexapoda</taxon>
        <taxon>Insecta</taxon>
        <taxon>Pterygota</taxon>
        <taxon>Neoptera</taxon>
        <taxon>Endopterygota</taxon>
        <taxon>Diptera</taxon>
        <taxon>Nematocera</taxon>
        <taxon>Culicoidea</taxon>
        <taxon>Culicidae</taxon>
        <taxon>Anophelinae</taxon>
        <taxon>Anopheles</taxon>
    </lineage>
</organism>
<sequence>MIFFFYSFLLVISSFMSISSITSYCISIVEFLTPCNAGTAIRAFVRAQFRFCCNRCATVAVCVWRSIYVY</sequence>
<evidence type="ECO:0000256" key="1">
    <source>
        <dbReference type="SAM" id="SignalP"/>
    </source>
</evidence>
<protein>
    <submittedName>
        <fullName evidence="2">Putative secreted protein</fullName>
    </submittedName>
</protein>
<keyword evidence="1" id="KW-0732">Signal</keyword>
<proteinExistence type="predicted"/>
<evidence type="ECO:0000313" key="2">
    <source>
        <dbReference type="EMBL" id="MBW65496.1"/>
    </source>
</evidence>
<accession>A0A2M4CJH6</accession>
<reference evidence="2" key="1">
    <citation type="submission" date="2018-01" db="EMBL/GenBank/DDBJ databases">
        <title>An insight into the sialome of Amazonian anophelines.</title>
        <authorList>
            <person name="Ribeiro J.M."/>
            <person name="Scarpassa V."/>
            <person name="Calvo E."/>
        </authorList>
    </citation>
    <scope>NUCLEOTIDE SEQUENCE</scope>
</reference>
<feature type="signal peptide" evidence="1">
    <location>
        <begin position="1"/>
        <end position="23"/>
    </location>
</feature>
<name>A0A2M4CJH6_ANODA</name>
<dbReference type="EMBL" id="GGFL01001318">
    <property type="protein sequence ID" value="MBW65496.1"/>
    <property type="molecule type" value="Transcribed_RNA"/>
</dbReference>